<feature type="transmembrane region" description="Helical" evidence="8">
    <location>
        <begin position="113"/>
        <end position="133"/>
    </location>
</feature>
<organism evidence="9 10">
    <name type="scientific">Frateuria aurantia (strain ATCC 33424 / DSM 6220 / KCTC 2777 / LMG 1558 / NBRC 3245 / NCIMB 13370)</name>
    <name type="common">Acetobacter aurantius</name>
    <dbReference type="NCBI Taxonomy" id="767434"/>
    <lineage>
        <taxon>Bacteria</taxon>
        <taxon>Pseudomonadati</taxon>
        <taxon>Pseudomonadota</taxon>
        <taxon>Gammaproteobacteria</taxon>
        <taxon>Lysobacterales</taxon>
        <taxon>Rhodanobacteraceae</taxon>
        <taxon>Frateuria</taxon>
    </lineage>
</organism>
<name>H8KYW6_FRAAD</name>
<dbReference type="NCBIfam" id="TIGR01065">
    <property type="entry name" value="hlyIII"/>
    <property type="match status" value="1"/>
</dbReference>
<comment type="subcellular location">
    <subcellularLocation>
        <location evidence="1">Cell membrane</location>
        <topology evidence="1">Multi-pass membrane protein</topology>
    </subcellularLocation>
</comment>
<evidence type="ECO:0000256" key="5">
    <source>
        <dbReference type="ARBA" id="ARBA00022989"/>
    </source>
</evidence>
<evidence type="ECO:0000256" key="7">
    <source>
        <dbReference type="PIRSR" id="PIRSR604254-1"/>
    </source>
</evidence>
<accession>H8KYW6</accession>
<dbReference type="PANTHER" id="PTHR20855:SF3">
    <property type="entry name" value="LD03007P"/>
    <property type="match status" value="1"/>
</dbReference>
<feature type="transmembrane region" description="Helical" evidence="8">
    <location>
        <begin position="50"/>
        <end position="68"/>
    </location>
</feature>
<feature type="transmembrane region" description="Helical" evidence="8">
    <location>
        <begin position="21"/>
        <end position="44"/>
    </location>
</feature>
<sequence length="222" mass="24319">MSVTIRRLPRHQVWLDEVGSSVTHGIGIVLSVIGLTVLVAVAAVHGSTRSVVACSIYGASLVLLYSASTLYHSIPYPLARRILRTIDHVAIFLLIAGTYTPFTLLALPGPWGWTLFGLVWGLALIGSLAQLGLFKSLRRLELVLYIIMGWICIVAIEPLYHHLSRGGLAMLVAGGVAYTLGVPFYLARRMPWHHTIWHFFVLAGSVLHFLAILLYVVPASTD</sequence>
<dbReference type="eggNOG" id="COG1272">
    <property type="taxonomic scope" value="Bacteria"/>
</dbReference>
<feature type="transmembrane region" description="Helical" evidence="8">
    <location>
        <begin position="199"/>
        <end position="217"/>
    </location>
</feature>
<proteinExistence type="inferred from homology"/>
<evidence type="ECO:0000256" key="2">
    <source>
        <dbReference type="ARBA" id="ARBA00008488"/>
    </source>
</evidence>
<evidence type="ECO:0000256" key="4">
    <source>
        <dbReference type="ARBA" id="ARBA00022692"/>
    </source>
</evidence>
<evidence type="ECO:0000313" key="9">
    <source>
        <dbReference type="EMBL" id="AFC86996.1"/>
    </source>
</evidence>
<keyword evidence="6 8" id="KW-0472">Membrane</keyword>
<keyword evidence="4 8" id="KW-0812">Transmembrane</keyword>
<dbReference type="EMBL" id="CP003350">
    <property type="protein sequence ID" value="AFC86996.1"/>
    <property type="molecule type" value="Genomic_DNA"/>
</dbReference>
<evidence type="ECO:0000256" key="6">
    <source>
        <dbReference type="ARBA" id="ARBA00023136"/>
    </source>
</evidence>
<dbReference type="GO" id="GO:0005886">
    <property type="term" value="C:plasma membrane"/>
    <property type="evidence" value="ECO:0007669"/>
    <property type="project" value="UniProtKB-SubCell"/>
</dbReference>
<keyword evidence="7" id="KW-0479">Metal-binding</keyword>
<evidence type="ECO:0000256" key="8">
    <source>
        <dbReference type="SAM" id="Phobius"/>
    </source>
</evidence>
<comment type="similarity">
    <text evidence="2">Belongs to the UPF0073 (Hly-III) family.</text>
</comment>
<dbReference type="HOGENOM" id="CLU_051078_1_1_6"/>
<keyword evidence="3" id="KW-1003">Cell membrane</keyword>
<gene>
    <name evidence="9" type="ordered locus">Fraau_2653</name>
</gene>
<dbReference type="InterPro" id="IPR005744">
    <property type="entry name" value="Hy-lIII"/>
</dbReference>
<feature type="transmembrane region" description="Helical" evidence="8">
    <location>
        <begin position="142"/>
        <end position="160"/>
    </location>
</feature>
<keyword evidence="10" id="KW-1185">Reference proteome</keyword>
<dbReference type="AlphaFoldDB" id="H8KYW6"/>
<dbReference type="RefSeq" id="WP_014403999.1">
    <property type="nucleotide sequence ID" value="NC_017033.1"/>
</dbReference>
<dbReference type="GO" id="GO:0046872">
    <property type="term" value="F:metal ion binding"/>
    <property type="evidence" value="ECO:0007669"/>
    <property type="project" value="UniProtKB-KW"/>
</dbReference>
<evidence type="ECO:0000256" key="1">
    <source>
        <dbReference type="ARBA" id="ARBA00004651"/>
    </source>
</evidence>
<keyword evidence="7" id="KW-0862">Zinc</keyword>
<feature type="transmembrane region" description="Helical" evidence="8">
    <location>
        <begin position="166"/>
        <end position="187"/>
    </location>
</feature>
<dbReference type="Proteomes" id="UP000005234">
    <property type="component" value="Chromosome"/>
</dbReference>
<feature type="binding site" evidence="7">
    <location>
        <position position="194"/>
    </location>
    <ligand>
        <name>Zn(2+)</name>
        <dbReference type="ChEBI" id="CHEBI:29105"/>
    </ligand>
</feature>
<reference evidence="9" key="1">
    <citation type="submission" date="2012-02" db="EMBL/GenBank/DDBJ databases">
        <title>The complete genome of Frateuria aurantia DSM 6220.</title>
        <authorList>
            <consortium name="US DOE Joint Genome Institute (JGI-PGF)"/>
            <person name="Lucas S."/>
            <person name="Copeland A."/>
            <person name="Lapidus A."/>
            <person name="Glavina del Rio T."/>
            <person name="Dalin E."/>
            <person name="Tice H."/>
            <person name="Bruce D."/>
            <person name="Goodwin L."/>
            <person name="Pitluck S."/>
            <person name="Peters L."/>
            <person name="Ovchinnikova G."/>
            <person name="Teshima H."/>
            <person name="Kyrpides N."/>
            <person name="Mavromatis K."/>
            <person name="Ivanova N."/>
            <person name="Brettin T."/>
            <person name="Detter J.C."/>
            <person name="Han C."/>
            <person name="Larimer F."/>
            <person name="Land M."/>
            <person name="Hauser L."/>
            <person name="Markowitz V."/>
            <person name="Cheng J.-F."/>
            <person name="Hugenholtz P."/>
            <person name="Woyke T."/>
            <person name="Wu D."/>
            <person name="Brambilla E."/>
            <person name="Klenk H.-P."/>
            <person name="Eisen J.A."/>
        </authorList>
    </citation>
    <scope>NUCLEOTIDE SEQUENCE</scope>
    <source>
        <strain evidence="9">DSM 6220</strain>
    </source>
</reference>
<feature type="transmembrane region" description="Helical" evidence="8">
    <location>
        <begin position="89"/>
        <end position="107"/>
    </location>
</feature>
<protein>
    <submittedName>
        <fullName evidence="9">Channel protein, hemolysin III family</fullName>
    </submittedName>
</protein>
<dbReference type="STRING" id="767434.Fraau_2653"/>
<dbReference type="GO" id="GO:0140911">
    <property type="term" value="F:pore-forming activity"/>
    <property type="evidence" value="ECO:0007669"/>
    <property type="project" value="InterPro"/>
</dbReference>
<keyword evidence="5 8" id="KW-1133">Transmembrane helix</keyword>
<dbReference type="OrthoDB" id="9813689at2"/>
<dbReference type="InterPro" id="IPR004254">
    <property type="entry name" value="AdipoR/HlyIII-related"/>
</dbReference>
<feature type="binding site" evidence="7">
    <location>
        <position position="72"/>
    </location>
    <ligand>
        <name>Zn(2+)</name>
        <dbReference type="ChEBI" id="CHEBI:29105"/>
    </ligand>
</feature>
<dbReference type="PANTHER" id="PTHR20855">
    <property type="entry name" value="ADIPOR/PROGESTIN RECEPTOR-RELATED"/>
    <property type="match status" value="1"/>
</dbReference>
<evidence type="ECO:0000256" key="3">
    <source>
        <dbReference type="ARBA" id="ARBA00022475"/>
    </source>
</evidence>
<feature type="binding site" evidence="7">
    <location>
        <position position="198"/>
    </location>
    <ligand>
        <name>Zn(2+)</name>
        <dbReference type="ChEBI" id="CHEBI:29105"/>
    </ligand>
</feature>
<dbReference type="Pfam" id="PF03006">
    <property type="entry name" value="HlyIII"/>
    <property type="match status" value="1"/>
</dbReference>
<evidence type="ECO:0000313" key="10">
    <source>
        <dbReference type="Proteomes" id="UP000005234"/>
    </source>
</evidence>
<dbReference type="KEGG" id="fau:Fraau_2653"/>